<name>A0A645D0E2_9ZZZZ</name>
<sequence length="218" mass="25162">MLRREFMHADVALRRHGVGNQRLRLITPDQRHEPIGRVAFVHIGIQALEVERAWIIRKTAKDRLSAGTQRIARGNCLLLCLTILAGEKHQRSIVPRKIGQQAAKIQRFIRRLREDDHHLWLLLLRCHDAEGIRCGLAGKHLKFGHGKRLLAGDADALATIRKRNVFIQQIRACSKACEHLSRSVHHLDQRCFRRGIPGDIDALRTVRKRNVKRFPRLK</sequence>
<protein>
    <submittedName>
        <fullName evidence="1">Uncharacterized protein</fullName>
    </submittedName>
</protein>
<proteinExistence type="predicted"/>
<organism evidence="1">
    <name type="scientific">bioreactor metagenome</name>
    <dbReference type="NCBI Taxonomy" id="1076179"/>
    <lineage>
        <taxon>unclassified sequences</taxon>
        <taxon>metagenomes</taxon>
        <taxon>ecological metagenomes</taxon>
    </lineage>
</organism>
<accession>A0A645D0E2</accession>
<reference evidence="1" key="1">
    <citation type="submission" date="2019-08" db="EMBL/GenBank/DDBJ databases">
        <authorList>
            <person name="Kucharzyk K."/>
            <person name="Murdoch R.W."/>
            <person name="Higgins S."/>
            <person name="Loffler F."/>
        </authorList>
    </citation>
    <scope>NUCLEOTIDE SEQUENCE</scope>
</reference>
<dbReference type="EMBL" id="VSSQ01031828">
    <property type="protein sequence ID" value="MPM82886.1"/>
    <property type="molecule type" value="Genomic_DNA"/>
</dbReference>
<dbReference type="AlphaFoldDB" id="A0A645D0E2"/>
<evidence type="ECO:0000313" key="1">
    <source>
        <dbReference type="EMBL" id="MPM82886.1"/>
    </source>
</evidence>
<gene>
    <name evidence="1" type="ORF">SDC9_129948</name>
</gene>
<comment type="caution">
    <text evidence="1">The sequence shown here is derived from an EMBL/GenBank/DDBJ whole genome shotgun (WGS) entry which is preliminary data.</text>
</comment>